<name>A0A6J5NA40_9CAUD</name>
<accession>A0A6J5NA40</accession>
<dbReference type="EMBL" id="LR796611">
    <property type="protein sequence ID" value="CAB4154311.1"/>
    <property type="molecule type" value="Genomic_DNA"/>
</dbReference>
<organism evidence="1">
    <name type="scientific">uncultured Caudovirales phage</name>
    <dbReference type="NCBI Taxonomy" id="2100421"/>
    <lineage>
        <taxon>Viruses</taxon>
        <taxon>Duplodnaviria</taxon>
        <taxon>Heunggongvirae</taxon>
        <taxon>Uroviricota</taxon>
        <taxon>Caudoviricetes</taxon>
        <taxon>Peduoviridae</taxon>
        <taxon>Maltschvirus</taxon>
        <taxon>Maltschvirus maltsch</taxon>
    </lineage>
</organism>
<proteinExistence type="predicted"/>
<reference evidence="1" key="1">
    <citation type="submission" date="2020-04" db="EMBL/GenBank/DDBJ databases">
        <authorList>
            <person name="Chiriac C."/>
            <person name="Salcher M."/>
            <person name="Ghai R."/>
            <person name="Kavagutti S V."/>
        </authorList>
    </citation>
    <scope>NUCLEOTIDE SEQUENCE</scope>
</reference>
<gene>
    <name evidence="1" type="ORF">UFOVP631_47</name>
</gene>
<sequence length="187" mass="20280">MINNSIEVYGVRETLAEIRHVDADLFFAIRAHMKRAGDTLGNRVITNSPMLGPTSGFKNHRGRTAWKPGTFKTEVSGRNARSGVTGSTPLLAVRFGGVAFNIADMAGKSGQVRKSETSSYPWRGTTRKHKVTTQGKAMIAALGRSPSRYIWSEAEGALPMIQSSVLNGVEQYMAGVNRKLQITSGPN</sequence>
<evidence type="ECO:0000313" key="1">
    <source>
        <dbReference type="EMBL" id="CAB4154311.1"/>
    </source>
</evidence>
<protein>
    <submittedName>
        <fullName evidence="1">Uncharacterized protein</fullName>
    </submittedName>
</protein>